<dbReference type="Proteomes" id="UP000284706">
    <property type="component" value="Unassembled WGS sequence"/>
</dbReference>
<gene>
    <name evidence="1" type="ORF">CVT26_001808</name>
</gene>
<evidence type="ECO:0000313" key="1">
    <source>
        <dbReference type="EMBL" id="PPQ97760.1"/>
    </source>
</evidence>
<reference evidence="1 2" key="1">
    <citation type="journal article" date="2018" name="Evol. Lett.">
        <title>Horizontal gene cluster transfer increased hallucinogenic mushroom diversity.</title>
        <authorList>
            <person name="Reynolds H.T."/>
            <person name="Vijayakumar V."/>
            <person name="Gluck-Thaler E."/>
            <person name="Korotkin H.B."/>
            <person name="Matheny P.B."/>
            <person name="Slot J.C."/>
        </authorList>
    </citation>
    <scope>NUCLEOTIDE SEQUENCE [LARGE SCALE GENOMIC DNA]</scope>
    <source>
        <strain evidence="1 2">SRW20</strain>
    </source>
</reference>
<accession>A0A409Y438</accession>
<dbReference type="AlphaFoldDB" id="A0A409Y438"/>
<name>A0A409Y438_9AGAR</name>
<dbReference type="EMBL" id="NHYE01001200">
    <property type="protein sequence ID" value="PPQ97760.1"/>
    <property type="molecule type" value="Genomic_DNA"/>
</dbReference>
<protein>
    <submittedName>
        <fullName evidence="1">Uncharacterized protein</fullName>
    </submittedName>
</protein>
<proteinExistence type="predicted"/>
<dbReference type="InParanoid" id="A0A409Y438"/>
<organism evidence="1 2">
    <name type="scientific">Gymnopilus dilepis</name>
    <dbReference type="NCBI Taxonomy" id="231916"/>
    <lineage>
        <taxon>Eukaryota</taxon>
        <taxon>Fungi</taxon>
        <taxon>Dikarya</taxon>
        <taxon>Basidiomycota</taxon>
        <taxon>Agaricomycotina</taxon>
        <taxon>Agaricomycetes</taxon>
        <taxon>Agaricomycetidae</taxon>
        <taxon>Agaricales</taxon>
        <taxon>Agaricineae</taxon>
        <taxon>Hymenogastraceae</taxon>
        <taxon>Gymnopilus</taxon>
    </lineage>
</organism>
<comment type="caution">
    <text evidence="1">The sequence shown here is derived from an EMBL/GenBank/DDBJ whole genome shotgun (WGS) entry which is preliminary data.</text>
</comment>
<keyword evidence="2" id="KW-1185">Reference proteome</keyword>
<evidence type="ECO:0000313" key="2">
    <source>
        <dbReference type="Proteomes" id="UP000284706"/>
    </source>
</evidence>
<sequence length="82" mass="9422">MKQNTSIRHAACNNRPHVLDLQDDEVRIWVRCGQLLPSIYTRRPSPDTYPAGSLAVPCQSFRRSQNEAAWSIPEYILLSLRI</sequence>